<organism evidence="10 11">
    <name type="scientific">Rosa chinensis</name>
    <name type="common">China rose</name>
    <dbReference type="NCBI Taxonomy" id="74649"/>
    <lineage>
        <taxon>Eukaryota</taxon>
        <taxon>Viridiplantae</taxon>
        <taxon>Streptophyta</taxon>
        <taxon>Embryophyta</taxon>
        <taxon>Tracheophyta</taxon>
        <taxon>Spermatophyta</taxon>
        <taxon>Magnoliopsida</taxon>
        <taxon>eudicotyledons</taxon>
        <taxon>Gunneridae</taxon>
        <taxon>Pentapetalae</taxon>
        <taxon>rosids</taxon>
        <taxon>fabids</taxon>
        <taxon>Rosales</taxon>
        <taxon>Rosaceae</taxon>
        <taxon>Rosoideae</taxon>
        <taxon>Rosoideae incertae sedis</taxon>
        <taxon>Rosa</taxon>
    </lineage>
</organism>
<dbReference type="InterPro" id="IPR025660">
    <property type="entry name" value="Pept_his_AS"/>
</dbReference>
<dbReference type="InterPro" id="IPR013201">
    <property type="entry name" value="Prot_inhib_I29"/>
</dbReference>
<dbReference type="AlphaFoldDB" id="A0A2P6Q4E9"/>
<evidence type="ECO:0000256" key="4">
    <source>
        <dbReference type="ARBA" id="ARBA00022807"/>
    </source>
</evidence>
<dbReference type="InterPro" id="IPR013128">
    <property type="entry name" value="Peptidase_C1A"/>
</dbReference>
<evidence type="ECO:0000259" key="9">
    <source>
        <dbReference type="SMART" id="SM00848"/>
    </source>
</evidence>
<reference evidence="10 11" key="1">
    <citation type="journal article" date="2018" name="Nat. Genet.">
        <title>The Rosa genome provides new insights in the design of modern roses.</title>
        <authorList>
            <person name="Bendahmane M."/>
        </authorList>
    </citation>
    <scope>NUCLEOTIDE SEQUENCE [LARGE SCALE GENOMIC DNA]</scope>
    <source>
        <strain evidence="11">cv. Old Blush</strain>
    </source>
</reference>
<evidence type="ECO:0000256" key="1">
    <source>
        <dbReference type="ARBA" id="ARBA00008455"/>
    </source>
</evidence>
<dbReference type="Pfam" id="PF08246">
    <property type="entry name" value="Inhibitor_I29"/>
    <property type="match status" value="1"/>
</dbReference>
<dbReference type="EMBL" id="PDCK01000043">
    <property type="protein sequence ID" value="PRQ29062.1"/>
    <property type="molecule type" value="Genomic_DNA"/>
</dbReference>
<keyword evidence="3 10" id="KW-0378">Hydrolase</keyword>
<dbReference type="InterPro" id="IPR039417">
    <property type="entry name" value="Peptidase_C1A_papain-like"/>
</dbReference>
<comment type="similarity">
    <text evidence="1">Belongs to the peptidase C1 family.</text>
</comment>
<keyword evidence="11" id="KW-1185">Reference proteome</keyword>
<dbReference type="PANTHER" id="PTHR12411">
    <property type="entry name" value="CYSTEINE PROTEASE FAMILY C1-RELATED"/>
    <property type="match status" value="1"/>
</dbReference>
<evidence type="ECO:0000256" key="2">
    <source>
        <dbReference type="ARBA" id="ARBA00022670"/>
    </source>
</evidence>
<evidence type="ECO:0000256" key="7">
    <source>
        <dbReference type="SAM" id="SignalP"/>
    </source>
</evidence>
<dbReference type="SMART" id="SM00645">
    <property type="entry name" value="Pept_C1"/>
    <property type="match status" value="1"/>
</dbReference>
<evidence type="ECO:0000256" key="5">
    <source>
        <dbReference type="ARBA" id="ARBA00023157"/>
    </source>
</evidence>
<dbReference type="Proteomes" id="UP000238479">
    <property type="component" value="Chromosome 5"/>
</dbReference>
<dbReference type="InterPro" id="IPR038765">
    <property type="entry name" value="Papain-like_cys_pep_sf"/>
</dbReference>
<evidence type="ECO:0000313" key="10">
    <source>
        <dbReference type="EMBL" id="PRQ29062.1"/>
    </source>
</evidence>
<gene>
    <name evidence="10" type="ORF">RchiOBHm_Chr5g0009761</name>
</gene>
<feature type="chain" id="PRO_5018532567" evidence="7">
    <location>
        <begin position="25"/>
        <end position="356"/>
    </location>
</feature>
<comment type="caution">
    <text evidence="10">The sequence shown here is derived from an EMBL/GenBank/DDBJ whole genome shotgun (WGS) entry which is preliminary data.</text>
</comment>
<evidence type="ECO:0000256" key="3">
    <source>
        <dbReference type="ARBA" id="ARBA00022801"/>
    </source>
</evidence>
<feature type="signal peptide" evidence="7">
    <location>
        <begin position="1"/>
        <end position="24"/>
    </location>
</feature>
<evidence type="ECO:0000313" key="11">
    <source>
        <dbReference type="Proteomes" id="UP000238479"/>
    </source>
</evidence>
<keyword evidence="6" id="KW-0325">Glycoprotein</keyword>
<feature type="domain" description="Cathepsin propeptide inhibitor" evidence="9">
    <location>
        <begin position="43"/>
        <end position="100"/>
    </location>
</feature>
<keyword evidence="4" id="KW-0788">Thiol protease</keyword>
<keyword evidence="5" id="KW-1015">Disulfide bond</keyword>
<dbReference type="EC" id="3.4.22.33" evidence="10"/>
<dbReference type="OMA" id="ESHKHER"/>
<sequence length="356" mass="40171">MGNVDNRNLLAITIMMILFSSTLALRKLNDRREDANDNVAKIFIDWIIRHRRMYLNESHKHERFQIFKTNWEYVENFKKLSNKTYTVGLNEFSDLTTEEFRATYGCSIDPIPNSIHTNSTSSSPDVSIEYLDYDTCDETKDWTKEGYVTSPGMQNTCRSCWAFAAVAGVEGIAQIRNRENPARLSVQQLVDCDEKYNRGCRGGLARYAYDYIVRNGGITSAENYPYTDSEGQCDLAKEKQFDASITGFTLVPPNDEFELMKAVCMQPVSARITLTGELQRYTGGVFSGECGMELGHAVTIVGMGKTDDGIKYWKLMNSWGEMWGEGGYLRILRGTGKPEGHCGINIEPSYPDIGDP</sequence>
<dbReference type="GO" id="GO:0006508">
    <property type="term" value="P:proteolysis"/>
    <property type="evidence" value="ECO:0007669"/>
    <property type="project" value="UniProtKB-KW"/>
</dbReference>
<dbReference type="PRINTS" id="PR00705">
    <property type="entry name" value="PAPAIN"/>
</dbReference>
<accession>A0A2P6Q4E9</accession>
<dbReference type="PROSITE" id="PS00639">
    <property type="entry name" value="THIOL_PROTEASE_HIS"/>
    <property type="match status" value="1"/>
</dbReference>
<keyword evidence="2" id="KW-0645">Protease</keyword>
<evidence type="ECO:0000259" key="8">
    <source>
        <dbReference type="SMART" id="SM00645"/>
    </source>
</evidence>
<name>A0A2P6Q4E9_ROSCH</name>
<dbReference type="OrthoDB" id="190265at2759"/>
<protein>
    <submittedName>
        <fullName evidence="10">Putative fruit bromelain</fullName>
        <ecNumber evidence="10">3.4.22.33</ecNumber>
    </submittedName>
</protein>
<keyword evidence="7" id="KW-0732">Signal</keyword>
<dbReference type="Pfam" id="PF00112">
    <property type="entry name" value="Peptidase_C1"/>
    <property type="match status" value="1"/>
</dbReference>
<dbReference type="Gene3D" id="3.90.70.10">
    <property type="entry name" value="Cysteine proteinases"/>
    <property type="match status" value="1"/>
</dbReference>
<dbReference type="STRING" id="74649.A0A2P6Q4E9"/>
<dbReference type="CDD" id="cd02248">
    <property type="entry name" value="Peptidase_C1A"/>
    <property type="match status" value="1"/>
</dbReference>
<dbReference type="SMART" id="SM00848">
    <property type="entry name" value="Inhibitor_I29"/>
    <property type="match status" value="1"/>
</dbReference>
<dbReference type="InterPro" id="IPR000668">
    <property type="entry name" value="Peptidase_C1A_C"/>
</dbReference>
<dbReference type="SUPFAM" id="SSF54001">
    <property type="entry name" value="Cysteine proteinases"/>
    <property type="match status" value="1"/>
</dbReference>
<feature type="domain" description="Peptidase C1A papain C-terminal" evidence="8">
    <location>
        <begin position="136"/>
        <end position="352"/>
    </location>
</feature>
<evidence type="ECO:0000256" key="6">
    <source>
        <dbReference type="ARBA" id="ARBA00023180"/>
    </source>
</evidence>
<dbReference type="Gramene" id="PRQ29062">
    <property type="protein sequence ID" value="PRQ29062"/>
    <property type="gene ID" value="RchiOBHm_Chr5g0009761"/>
</dbReference>
<dbReference type="GO" id="GO:0008234">
    <property type="term" value="F:cysteine-type peptidase activity"/>
    <property type="evidence" value="ECO:0007669"/>
    <property type="project" value="UniProtKB-KW"/>
</dbReference>
<proteinExistence type="inferred from homology"/>